<keyword evidence="4 15" id="KW-0235">DNA replication</keyword>
<evidence type="ECO:0000313" key="20">
    <source>
        <dbReference type="EMBL" id="BCR35596.1"/>
    </source>
</evidence>
<dbReference type="GO" id="GO:0008408">
    <property type="term" value="F:3'-5' exonuclease activity"/>
    <property type="evidence" value="ECO:0007669"/>
    <property type="project" value="InterPro"/>
</dbReference>
<organism evidence="20 21">
    <name type="scientific">Mariniplasma anaerobium</name>
    <dbReference type="NCBI Taxonomy" id="2735436"/>
    <lineage>
        <taxon>Bacteria</taxon>
        <taxon>Bacillati</taxon>
        <taxon>Mycoplasmatota</taxon>
        <taxon>Mollicutes</taxon>
        <taxon>Acholeplasmatales</taxon>
        <taxon>Acholeplasmataceae</taxon>
        <taxon>Mariniplasma</taxon>
    </lineage>
</organism>
<keyword evidence="2 15" id="KW-0808">Transferase</keyword>
<dbReference type="SMART" id="SM00482">
    <property type="entry name" value="POLAc"/>
    <property type="match status" value="1"/>
</dbReference>
<dbReference type="InterPro" id="IPR012337">
    <property type="entry name" value="RNaseH-like_sf"/>
</dbReference>
<dbReference type="Gene3D" id="3.30.70.370">
    <property type="match status" value="1"/>
</dbReference>
<dbReference type="NCBIfam" id="NF011547">
    <property type="entry name" value="PRK14976.1-4"/>
    <property type="match status" value="1"/>
</dbReference>
<dbReference type="Proteomes" id="UP000620133">
    <property type="component" value="Chromosome"/>
</dbReference>
<evidence type="ECO:0000256" key="5">
    <source>
        <dbReference type="ARBA" id="ARBA00022722"/>
    </source>
</evidence>
<dbReference type="Pfam" id="PF22619">
    <property type="entry name" value="DNA_polI_exo1"/>
    <property type="match status" value="1"/>
</dbReference>
<dbReference type="PANTHER" id="PTHR10133:SF27">
    <property type="entry name" value="DNA POLYMERASE NU"/>
    <property type="match status" value="1"/>
</dbReference>
<dbReference type="Pfam" id="PF00476">
    <property type="entry name" value="DNA_pol_A"/>
    <property type="match status" value="1"/>
</dbReference>
<evidence type="ECO:0000256" key="2">
    <source>
        <dbReference type="ARBA" id="ARBA00022679"/>
    </source>
</evidence>
<keyword evidence="21" id="KW-1185">Reference proteome</keyword>
<dbReference type="CDD" id="cd06140">
    <property type="entry name" value="DNA_polA_I_Bacillus_like_exo"/>
    <property type="match status" value="1"/>
</dbReference>
<dbReference type="InterPro" id="IPR008918">
    <property type="entry name" value="HhH2"/>
</dbReference>
<dbReference type="InterPro" id="IPR002421">
    <property type="entry name" value="5-3_exonuclease"/>
</dbReference>
<dbReference type="RefSeq" id="WP_176238442.1">
    <property type="nucleotide sequence ID" value="NZ_AP024412.1"/>
</dbReference>
<dbReference type="PROSITE" id="PS00447">
    <property type="entry name" value="DNA_POLYMERASE_A"/>
    <property type="match status" value="1"/>
</dbReference>
<dbReference type="Pfam" id="PF01367">
    <property type="entry name" value="5_3_exonuc"/>
    <property type="match status" value="1"/>
</dbReference>
<dbReference type="SMART" id="SM00279">
    <property type="entry name" value="HhH2"/>
    <property type="match status" value="1"/>
</dbReference>
<dbReference type="FunFam" id="1.20.1060.10:FF:000001">
    <property type="entry name" value="DNA polymerase I"/>
    <property type="match status" value="1"/>
</dbReference>
<reference evidence="20" key="1">
    <citation type="submission" date="2021-01" db="EMBL/GenBank/DDBJ databases">
        <title>Draft genome sequence of Acholeplasmataceae bacterium strain Mahy22.</title>
        <authorList>
            <person name="Watanabe M."/>
            <person name="Kojima H."/>
            <person name="Fukui M."/>
        </authorList>
    </citation>
    <scope>NUCLEOTIDE SEQUENCE</scope>
    <source>
        <strain evidence="20">Mahy22</strain>
    </source>
</reference>
<dbReference type="KEGG" id="manr:MPAN_004890"/>
<feature type="domain" description="3'-5' exonuclease" evidence="17">
    <location>
        <begin position="300"/>
        <end position="467"/>
    </location>
</feature>
<dbReference type="SUPFAM" id="SSF88723">
    <property type="entry name" value="PIN domain-like"/>
    <property type="match status" value="1"/>
</dbReference>
<evidence type="ECO:0000256" key="13">
    <source>
        <dbReference type="ARBA" id="ARBA00049957"/>
    </source>
</evidence>
<evidence type="ECO:0000259" key="19">
    <source>
        <dbReference type="SMART" id="SM00482"/>
    </source>
</evidence>
<dbReference type="InterPro" id="IPR036279">
    <property type="entry name" value="5-3_exonuclease_C_sf"/>
</dbReference>
<comment type="catalytic activity">
    <reaction evidence="12 15">
        <text>DNA(n) + a 2'-deoxyribonucleoside 5'-triphosphate = DNA(n+1) + diphosphate</text>
        <dbReference type="Rhea" id="RHEA:22508"/>
        <dbReference type="Rhea" id="RHEA-COMP:17339"/>
        <dbReference type="Rhea" id="RHEA-COMP:17340"/>
        <dbReference type="ChEBI" id="CHEBI:33019"/>
        <dbReference type="ChEBI" id="CHEBI:61560"/>
        <dbReference type="ChEBI" id="CHEBI:173112"/>
        <dbReference type="EC" id="2.7.7.7"/>
    </reaction>
</comment>
<dbReference type="EMBL" id="AP024412">
    <property type="protein sequence ID" value="BCR35596.1"/>
    <property type="molecule type" value="Genomic_DNA"/>
</dbReference>
<keyword evidence="3 15" id="KW-0548">Nucleotidyltransferase</keyword>
<dbReference type="GO" id="GO:0006302">
    <property type="term" value="P:double-strand break repair"/>
    <property type="evidence" value="ECO:0007669"/>
    <property type="project" value="TreeGrafter"/>
</dbReference>
<dbReference type="CDD" id="cd08637">
    <property type="entry name" value="DNA_pol_A_pol_I_C"/>
    <property type="match status" value="1"/>
</dbReference>
<dbReference type="Gene3D" id="3.40.50.1010">
    <property type="entry name" value="5'-nuclease"/>
    <property type="match status" value="1"/>
</dbReference>
<gene>
    <name evidence="15 20" type="primary">polA</name>
    <name evidence="20" type="ORF">MPAN_004890</name>
</gene>
<dbReference type="PANTHER" id="PTHR10133">
    <property type="entry name" value="DNA POLYMERASE I"/>
    <property type="match status" value="1"/>
</dbReference>
<dbReference type="SMART" id="SM00474">
    <property type="entry name" value="35EXOc"/>
    <property type="match status" value="1"/>
</dbReference>
<dbReference type="Gene3D" id="1.20.1060.10">
    <property type="entry name" value="Taq DNA Polymerase, Chain T, domain 4"/>
    <property type="match status" value="1"/>
</dbReference>
<dbReference type="InterPro" id="IPR020046">
    <property type="entry name" value="5-3_exonucl_a-hlix_arch_N"/>
</dbReference>
<evidence type="ECO:0000259" key="18">
    <source>
        <dbReference type="SMART" id="SM00475"/>
    </source>
</evidence>
<dbReference type="CDD" id="cd09898">
    <property type="entry name" value="H3TH_53EXO"/>
    <property type="match status" value="1"/>
</dbReference>
<dbReference type="SUPFAM" id="SSF53098">
    <property type="entry name" value="Ribonuclease H-like"/>
    <property type="match status" value="1"/>
</dbReference>
<keyword evidence="6 15" id="KW-0227">DNA damage</keyword>
<dbReference type="Pfam" id="PF02739">
    <property type="entry name" value="5_3_exonuc_N"/>
    <property type="match status" value="1"/>
</dbReference>
<dbReference type="GO" id="GO:0006261">
    <property type="term" value="P:DNA-templated DNA replication"/>
    <property type="evidence" value="ECO:0007669"/>
    <property type="project" value="UniProtKB-UniRule"/>
</dbReference>
<dbReference type="InterPro" id="IPR001098">
    <property type="entry name" value="DNA-dir_DNA_pol_A_palm_dom"/>
</dbReference>
<dbReference type="GO" id="GO:0008409">
    <property type="term" value="F:5'-3' exonuclease activity"/>
    <property type="evidence" value="ECO:0007669"/>
    <property type="project" value="InterPro"/>
</dbReference>
<sequence>MKKITLIDGNSILFRAYYATAYPGAKLMQSSNGTYTNAVFAFVGMFEKMVTSETTDVLVAFDTKEPTKRHIAYEGYKAGRTKMPEELGQQIPLVNQYIDLNGVVAYSKAGYEADDIIGTLAKQASAKGYSVDIYSSDKDLLQLVDEQITVHLLKKGMREVHDFTPEKLIETYELTHNQMIDLKALMGDASDNIPGIPGVGEKTAIKLLKEYETLENILEHQDDIKGKLGERIREHRDSAIMSKELVTIQLDCDIEYDVDSIAKKDIKTEDLIHFYQDLDLHVFVKKMEMPVKQEESKWNHIELKSVSELEDILNQDLSLHFEFSDYNYHKAELWGIGLSNGNNNYVISADVALSSIGFDMYLKDEKYQKYVYDLKAIKVFLLWNKLDIKGVSFDLLLAAYLINSHLGKEEFKRIVSNFYYEDIQYDDNIYGKGSKKALPEKDIYFHHIASKAKAIYALKDELIKNLKDDEQLDLLKNIELPLSEVLAEMEFEGLRVDKEELSKQKEGLNTRINQLEKEIIHLAGREFNVSSPKQLGEILFEDLDLPNGKKTKTGYSTNVDVLNKLQGKHPIIEKILEYRQLSKLYSTYIIGLEQNLFEDDKVHTIYMQALTTTGRLSSLDPNLQNIPIRTEEGRQIRKIFIPKENHLFLGADYSQIELRVLASMANVKKLIEAFNNHEDIHTKTAKEIFHQDEVDSEQRRAAKAVNFGIIYGIGAWSLSEDIHVSPKEAQRFIDDYLNLYPEIKTYMEDIVTYAKENDYVKTIMNRRRYIPELKSSVYTQRSFGERTALNAPIQGSAADILKKAMIDLYRYLKKENKKSKILLQVHDELILDVVQEELEEMKEIVPKMMRKAVSLKVELETSCDVGKTWYDLK</sequence>
<dbReference type="CDD" id="cd09859">
    <property type="entry name" value="PIN_53EXO"/>
    <property type="match status" value="1"/>
</dbReference>
<dbReference type="Gene3D" id="1.10.150.20">
    <property type="entry name" value="5' to 3' exonuclease, C-terminal subdomain"/>
    <property type="match status" value="2"/>
</dbReference>
<keyword evidence="5" id="KW-0540">Nuclease</keyword>
<dbReference type="InterPro" id="IPR002298">
    <property type="entry name" value="DNA_polymerase_A"/>
</dbReference>
<dbReference type="FunFam" id="1.10.150.20:FF:000002">
    <property type="entry name" value="DNA polymerase I"/>
    <property type="match status" value="1"/>
</dbReference>
<dbReference type="GO" id="GO:0003887">
    <property type="term" value="F:DNA-directed DNA polymerase activity"/>
    <property type="evidence" value="ECO:0007669"/>
    <property type="project" value="UniProtKB-UniRule"/>
</dbReference>
<dbReference type="InterPro" id="IPR054690">
    <property type="entry name" value="DNA_polI_exonuclease"/>
</dbReference>
<evidence type="ECO:0000256" key="14">
    <source>
        <dbReference type="NCBIfam" id="TIGR00593"/>
    </source>
</evidence>
<evidence type="ECO:0000256" key="12">
    <source>
        <dbReference type="ARBA" id="ARBA00049244"/>
    </source>
</evidence>
<dbReference type="AlphaFoldDB" id="A0A7U9TGE1"/>
<protein>
    <recommendedName>
        <fullName evidence="14 15">DNA polymerase I</fullName>
        <ecNumber evidence="14 15">2.7.7.7</ecNumber>
    </recommendedName>
</protein>
<dbReference type="SMART" id="SM00475">
    <property type="entry name" value="53EXOc"/>
    <property type="match status" value="1"/>
</dbReference>
<evidence type="ECO:0000256" key="6">
    <source>
        <dbReference type="ARBA" id="ARBA00022763"/>
    </source>
</evidence>
<evidence type="ECO:0000313" key="21">
    <source>
        <dbReference type="Proteomes" id="UP000620133"/>
    </source>
</evidence>
<comment type="similarity">
    <text evidence="1 15">Belongs to the DNA polymerase type-A family.</text>
</comment>
<dbReference type="Gene3D" id="3.30.420.10">
    <property type="entry name" value="Ribonuclease H-like superfamily/Ribonuclease H"/>
    <property type="match status" value="1"/>
</dbReference>
<evidence type="ECO:0000256" key="7">
    <source>
        <dbReference type="ARBA" id="ARBA00022801"/>
    </source>
</evidence>
<dbReference type="NCBIfam" id="TIGR00593">
    <property type="entry name" value="pola"/>
    <property type="match status" value="1"/>
</dbReference>
<accession>A0A7U9TGE1</accession>
<dbReference type="FunFam" id="1.10.150.20:FF:000003">
    <property type="entry name" value="DNA polymerase I"/>
    <property type="match status" value="1"/>
</dbReference>
<dbReference type="InterPro" id="IPR043502">
    <property type="entry name" value="DNA/RNA_pol_sf"/>
</dbReference>
<dbReference type="InterPro" id="IPR018320">
    <property type="entry name" value="DNA_polymerase_1"/>
</dbReference>
<evidence type="ECO:0000256" key="3">
    <source>
        <dbReference type="ARBA" id="ARBA00022695"/>
    </source>
</evidence>
<keyword evidence="16" id="KW-0175">Coiled coil</keyword>
<evidence type="ECO:0000256" key="4">
    <source>
        <dbReference type="ARBA" id="ARBA00022705"/>
    </source>
</evidence>
<keyword evidence="9 15" id="KW-0239">DNA-directed DNA polymerase</keyword>
<feature type="coiled-coil region" evidence="16">
    <location>
        <begin position="491"/>
        <end position="525"/>
    </location>
</feature>
<keyword evidence="11 15" id="KW-0234">DNA repair</keyword>
<evidence type="ECO:0000256" key="11">
    <source>
        <dbReference type="ARBA" id="ARBA00023204"/>
    </source>
</evidence>
<dbReference type="InterPro" id="IPR036397">
    <property type="entry name" value="RNaseH_sf"/>
</dbReference>
<dbReference type="PRINTS" id="PR00868">
    <property type="entry name" value="DNAPOLI"/>
</dbReference>
<dbReference type="SUPFAM" id="SSF56672">
    <property type="entry name" value="DNA/RNA polymerases"/>
    <property type="match status" value="1"/>
</dbReference>
<dbReference type="InterPro" id="IPR002562">
    <property type="entry name" value="3'-5'_exonuclease_dom"/>
</dbReference>
<dbReference type="EC" id="2.7.7.7" evidence="14 15"/>
<dbReference type="InterPro" id="IPR020045">
    <property type="entry name" value="DNA_polI_H3TH"/>
</dbReference>
<evidence type="ECO:0000256" key="8">
    <source>
        <dbReference type="ARBA" id="ARBA00022839"/>
    </source>
</evidence>
<evidence type="ECO:0000256" key="9">
    <source>
        <dbReference type="ARBA" id="ARBA00022932"/>
    </source>
</evidence>
<evidence type="ECO:0000256" key="10">
    <source>
        <dbReference type="ARBA" id="ARBA00023125"/>
    </source>
</evidence>
<evidence type="ECO:0000256" key="16">
    <source>
        <dbReference type="SAM" id="Coils"/>
    </source>
</evidence>
<dbReference type="GO" id="GO:0003677">
    <property type="term" value="F:DNA binding"/>
    <property type="evidence" value="ECO:0007669"/>
    <property type="project" value="UniProtKB-UniRule"/>
</dbReference>
<dbReference type="InterPro" id="IPR029060">
    <property type="entry name" value="PIN-like_dom_sf"/>
</dbReference>
<evidence type="ECO:0000256" key="15">
    <source>
        <dbReference type="RuleBase" id="RU004460"/>
    </source>
</evidence>
<name>A0A7U9TGE1_9MOLU</name>
<keyword evidence="7" id="KW-0378">Hydrolase</keyword>
<proteinExistence type="inferred from homology"/>
<feature type="domain" description="DNA-directed DNA polymerase family A palm" evidence="19">
    <location>
        <begin position="633"/>
        <end position="837"/>
    </location>
</feature>
<dbReference type="SUPFAM" id="SSF47807">
    <property type="entry name" value="5' to 3' exonuclease, C-terminal subdomain"/>
    <property type="match status" value="1"/>
</dbReference>
<comment type="function">
    <text evidence="13">5'-3' exonuclease acting preferentially on double-stranded DNA.</text>
</comment>
<evidence type="ECO:0000256" key="1">
    <source>
        <dbReference type="ARBA" id="ARBA00007705"/>
    </source>
</evidence>
<keyword evidence="10 15" id="KW-0238">DNA-binding</keyword>
<dbReference type="InterPro" id="IPR019760">
    <property type="entry name" value="DNA-dir_DNA_pol_A_CS"/>
</dbReference>
<keyword evidence="8" id="KW-0269">Exonuclease</keyword>
<dbReference type="NCBIfam" id="NF004397">
    <property type="entry name" value="PRK05755.1"/>
    <property type="match status" value="1"/>
</dbReference>
<evidence type="ECO:0000259" key="17">
    <source>
        <dbReference type="SMART" id="SM00474"/>
    </source>
</evidence>
<feature type="domain" description="5'-3' exonuclease" evidence="18">
    <location>
        <begin position="2"/>
        <end position="264"/>
    </location>
</feature>